<dbReference type="EC" id="2.6.1.-" evidence="3"/>
<sequence length="353" mass="40102">MRFKNKHFKSYGRKYQGLKHGGNVGEAAKTYGQPEAGWLDLSTGISPWMYPIPDIPQQLWRTLPYQNEHFWRVIAEYYQVTPEIITAVAGSQGAIRQMPYLLEPESVAIPAIGYKEHQYSWERAGHRVCLYQSWGELENLLDQGEVTHCVVINPNNPSAEYVDNTVIEAIYRSVSGYLIIDEAFMDVDERCSFIPYLPKSMVANNRLIILRSVGKFFGLAGIRLGFALGCGELIESLRAAVYPWAVNSPALYIAECALSDVAWQQKQRLRIRDQESQLLTLLTSKLPRSCHIVSAGLFVSIFGPSDTLMPIYQQAVRHAILLREDRLLDQCMWLRVGLPGEQYNRLANFIEAL</sequence>
<keyword evidence="2" id="KW-0663">Pyridoxal phosphate</keyword>
<evidence type="ECO:0000313" key="5">
    <source>
        <dbReference type="EMBL" id="ODS23951.1"/>
    </source>
</evidence>
<evidence type="ECO:0000256" key="3">
    <source>
        <dbReference type="RuleBase" id="RU000481"/>
    </source>
</evidence>
<dbReference type="AlphaFoldDB" id="A0A1D2QQU4"/>
<gene>
    <name evidence="5" type="ORF">AB835_06205</name>
</gene>
<dbReference type="STRING" id="62101.AB835_06205"/>
<reference evidence="5 6" key="1">
    <citation type="journal article" date="2016" name="Appl. Environ. Microbiol.">
        <title>Lack of Overt Genome Reduction in the Bryostatin-Producing Bryozoan Symbiont "Candidatus Endobugula sertula".</title>
        <authorList>
            <person name="Miller I.J."/>
            <person name="Vanee N."/>
            <person name="Fong S.S."/>
            <person name="Lim-Fong G.E."/>
            <person name="Kwan J.C."/>
        </authorList>
    </citation>
    <scope>NUCLEOTIDE SEQUENCE [LARGE SCALE GENOMIC DNA]</scope>
    <source>
        <strain evidence="5">AB1-4</strain>
    </source>
</reference>
<dbReference type="Proteomes" id="UP000242502">
    <property type="component" value="Unassembled WGS sequence"/>
</dbReference>
<dbReference type="Pfam" id="PF00155">
    <property type="entry name" value="Aminotran_1_2"/>
    <property type="match status" value="1"/>
</dbReference>
<dbReference type="CDD" id="cd00609">
    <property type="entry name" value="AAT_like"/>
    <property type="match status" value="1"/>
</dbReference>
<evidence type="ECO:0000256" key="2">
    <source>
        <dbReference type="ARBA" id="ARBA00022898"/>
    </source>
</evidence>
<evidence type="ECO:0000313" key="6">
    <source>
        <dbReference type="Proteomes" id="UP000242502"/>
    </source>
</evidence>
<dbReference type="Gene3D" id="3.90.1150.10">
    <property type="entry name" value="Aspartate Aminotransferase, domain 1"/>
    <property type="match status" value="1"/>
</dbReference>
<dbReference type="PROSITE" id="PS00105">
    <property type="entry name" value="AA_TRANSFER_CLASS_1"/>
    <property type="match status" value="1"/>
</dbReference>
<dbReference type="InterPro" id="IPR015421">
    <property type="entry name" value="PyrdxlP-dep_Trfase_major"/>
</dbReference>
<dbReference type="EMBL" id="MDLC01000017">
    <property type="protein sequence ID" value="ODS23951.1"/>
    <property type="molecule type" value="Genomic_DNA"/>
</dbReference>
<dbReference type="GO" id="GO:0030170">
    <property type="term" value="F:pyridoxal phosphate binding"/>
    <property type="evidence" value="ECO:0007669"/>
    <property type="project" value="InterPro"/>
</dbReference>
<dbReference type="GO" id="GO:0008483">
    <property type="term" value="F:transaminase activity"/>
    <property type="evidence" value="ECO:0007669"/>
    <property type="project" value="UniProtKB-KW"/>
</dbReference>
<dbReference type="InterPro" id="IPR004839">
    <property type="entry name" value="Aminotransferase_I/II_large"/>
</dbReference>
<feature type="domain" description="Aminotransferase class I/classII large" evidence="4">
    <location>
        <begin position="61"/>
        <end position="350"/>
    </location>
</feature>
<dbReference type="InterPro" id="IPR015422">
    <property type="entry name" value="PyrdxlP-dep_Trfase_small"/>
</dbReference>
<dbReference type="Gene3D" id="3.40.640.10">
    <property type="entry name" value="Type I PLP-dependent aspartate aminotransferase-like (Major domain)"/>
    <property type="match status" value="1"/>
</dbReference>
<comment type="cofactor">
    <cofactor evidence="1 3">
        <name>pyridoxal 5'-phosphate</name>
        <dbReference type="ChEBI" id="CHEBI:597326"/>
    </cofactor>
</comment>
<dbReference type="PANTHER" id="PTHR42885:SF1">
    <property type="entry name" value="THREONINE-PHOSPHATE DECARBOXYLASE"/>
    <property type="match status" value="1"/>
</dbReference>
<dbReference type="InterPro" id="IPR004838">
    <property type="entry name" value="NHTrfase_class1_PyrdxlP-BS"/>
</dbReference>
<accession>A0A1D2QQU4</accession>
<dbReference type="SUPFAM" id="SSF53383">
    <property type="entry name" value="PLP-dependent transferases"/>
    <property type="match status" value="1"/>
</dbReference>
<comment type="caution">
    <text evidence="5">The sequence shown here is derived from an EMBL/GenBank/DDBJ whole genome shotgun (WGS) entry which is preliminary data.</text>
</comment>
<keyword evidence="3" id="KW-0032">Aminotransferase</keyword>
<name>A0A1D2QQU4_9GAMM</name>
<dbReference type="InterPro" id="IPR015424">
    <property type="entry name" value="PyrdxlP-dep_Trfase"/>
</dbReference>
<keyword evidence="3" id="KW-0808">Transferase</keyword>
<comment type="similarity">
    <text evidence="3">Belongs to the class-I pyridoxal-phosphate-dependent aminotransferase family.</text>
</comment>
<proteinExistence type="inferred from homology"/>
<dbReference type="PANTHER" id="PTHR42885">
    <property type="entry name" value="HISTIDINOL-PHOSPHATE AMINOTRANSFERASE-RELATED"/>
    <property type="match status" value="1"/>
</dbReference>
<organism evidence="5 6">
    <name type="scientific">Candidatus Endobugula sertula</name>
    <name type="common">Bugula neritina bacterial symbiont</name>
    <dbReference type="NCBI Taxonomy" id="62101"/>
    <lineage>
        <taxon>Bacteria</taxon>
        <taxon>Pseudomonadati</taxon>
        <taxon>Pseudomonadota</taxon>
        <taxon>Gammaproteobacteria</taxon>
        <taxon>Cellvibrionales</taxon>
        <taxon>Cellvibrionaceae</taxon>
        <taxon>Candidatus Endobugula</taxon>
    </lineage>
</organism>
<evidence type="ECO:0000256" key="1">
    <source>
        <dbReference type="ARBA" id="ARBA00001933"/>
    </source>
</evidence>
<evidence type="ECO:0000259" key="4">
    <source>
        <dbReference type="Pfam" id="PF00155"/>
    </source>
</evidence>
<protein>
    <recommendedName>
        <fullName evidence="3">Aminotransferase</fullName>
        <ecNumber evidence="3">2.6.1.-</ecNumber>
    </recommendedName>
</protein>